<gene>
    <name evidence="1" type="ORF">SEMRO_1446_G273470.1</name>
</gene>
<dbReference type="EMBL" id="CAICTM010001444">
    <property type="protein sequence ID" value="CAB9523703.1"/>
    <property type="molecule type" value="Genomic_DNA"/>
</dbReference>
<protein>
    <submittedName>
        <fullName evidence="1">Uncharacterized protein</fullName>
    </submittedName>
</protein>
<comment type="caution">
    <text evidence="1">The sequence shown here is derived from an EMBL/GenBank/DDBJ whole genome shotgun (WGS) entry which is preliminary data.</text>
</comment>
<dbReference type="AlphaFoldDB" id="A0A9N8HQI5"/>
<dbReference type="Proteomes" id="UP001153069">
    <property type="component" value="Unassembled WGS sequence"/>
</dbReference>
<reference evidence="1" key="1">
    <citation type="submission" date="2020-06" db="EMBL/GenBank/DDBJ databases">
        <authorList>
            <consortium name="Plant Systems Biology data submission"/>
        </authorList>
    </citation>
    <scope>NUCLEOTIDE SEQUENCE</scope>
    <source>
        <strain evidence="1">D6</strain>
    </source>
</reference>
<proteinExistence type="predicted"/>
<keyword evidence="2" id="KW-1185">Reference proteome</keyword>
<evidence type="ECO:0000313" key="1">
    <source>
        <dbReference type="EMBL" id="CAB9523703.1"/>
    </source>
</evidence>
<evidence type="ECO:0000313" key="2">
    <source>
        <dbReference type="Proteomes" id="UP001153069"/>
    </source>
</evidence>
<sequence length="86" mass="9887">MHSWTLEEFLEAFMEEEDELEAEAALFKENREIFAKEWPVNKRGSDGVWKVSASEIVTQKYFTMGGSARWMLGSTTAETEQASDPY</sequence>
<accession>A0A9N8HQI5</accession>
<dbReference type="OrthoDB" id="77741at2759"/>
<organism evidence="1 2">
    <name type="scientific">Seminavis robusta</name>
    <dbReference type="NCBI Taxonomy" id="568900"/>
    <lineage>
        <taxon>Eukaryota</taxon>
        <taxon>Sar</taxon>
        <taxon>Stramenopiles</taxon>
        <taxon>Ochrophyta</taxon>
        <taxon>Bacillariophyta</taxon>
        <taxon>Bacillariophyceae</taxon>
        <taxon>Bacillariophycidae</taxon>
        <taxon>Naviculales</taxon>
        <taxon>Naviculaceae</taxon>
        <taxon>Seminavis</taxon>
    </lineage>
</organism>
<name>A0A9N8HQI5_9STRA</name>